<evidence type="ECO:0000313" key="6">
    <source>
        <dbReference type="Proteomes" id="UP000014760"/>
    </source>
</evidence>
<dbReference type="PANTHER" id="PTHR23324">
    <property type="entry name" value="SEC14 RELATED PROTEIN"/>
    <property type="match status" value="1"/>
</dbReference>
<evidence type="ECO:0000259" key="3">
    <source>
        <dbReference type="PROSITE" id="PS50866"/>
    </source>
</evidence>
<evidence type="ECO:0000259" key="2">
    <source>
        <dbReference type="PROSITE" id="PS50191"/>
    </source>
</evidence>
<dbReference type="OrthoDB" id="1434354at2759"/>
<dbReference type="InterPro" id="IPR036865">
    <property type="entry name" value="CRAL-TRIO_dom_sf"/>
</dbReference>
<dbReference type="SMART" id="SM00516">
    <property type="entry name" value="SEC14"/>
    <property type="match status" value="1"/>
</dbReference>
<dbReference type="EnsemblMetazoa" id="CapteT206169">
    <property type="protein sequence ID" value="CapteP206169"/>
    <property type="gene ID" value="CapteG206169"/>
</dbReference>
<feature type="region of interest" description="Disordered" evidence="1">
    <location>
        <begin position="1"/>
        <end position="23"/>
    </location>
</feature>
<name>R7T794_CAPTE</name>
<dbReference type="PROSITE" id="PS50191">
    <property type="entry name" value="CRAL_TRIO"/>
    <property type="match status" value="1"/>
</dbReference>
<dbReference type="Proteomes" id="UP000014760">
    <property type="component" value="Unassembled WGS sequence"/>
</dbReference>
<feature type="domain" description="CRAL-TRIO" evidence="2">
    <location>
        <begin position="147"/>
        <end position="320"/>
    </location>
</feature>
<dbReference type="STRING" id="283909.R7T794"/>
<dbReference type="PROSITE" id="PS50866">
    <property type="entry name" value="GOLD"/>
    <property type="match status" value="1"/>
</dbReference>
<dbReference type="PANTHER" id="PTHR23324:SF83">
    <property type="entry name" value="SEC14-LIKE PROTEIN 2"/>
    <property type="match status" value="1"/>
</dbReference>
<dbReference type="Gene3D" id="2.60.120.680">
    <property type="entry name" value="GOLD domain"/>
    <property type="match status" value="1"/>
</dbReference>
<dbReference type="GO" id="GO:0005737">
    <property type="term" value="C:cytoplasm"/>
    <property type="evidence" value="ECO:0007669"/>
    <property type="project" value="TreeGrafter"/>
</dbReference>
<keyword evidence="6" id="KW-1185">Reference proteome</keyword>
<dbReference type="SUPFAM" id="SSF46938">
    <property type="entry name" value="CRAL/TRIO N-terminal domain"/>
    <property type="match status" value="1"/>
</dbReference>
<dbReference type="OMA" id="MRQYAWK"/>
<reference evidence="6" key="1">
    <citation type="submission" date="2012-12" db="EMBL/GenBank/DDBJ databases">
        <authorList>
            <person name="Hellsten U."/>
            <person name="Grimwood J."/>
            <person name="Chapman J.A."/>
            <person name="Shapiro H."/>
            <person name="Aerts A."/>
            <person name="Otillar R.P."/>
            <person name="Terry A.Y."/>
            <person name="Boore J.L."/>
            <person name="Simakov O."/>
            <person name="Marletaz F."/>
            <person name="Cho S.-J."/>
            <person name="Edsinger-Gonzales E."/>
            <person name="Havlak P."/>
            <person name="Kuo D.-H."/>
            <person name="Larsson T."/>
            <person name="Lv J."/>
            <person name="Arendt D."/>
            <person name="Savage R."/>
            <person name="Osoegawa K."/>
            <person name="de Jong P."/>
            <person name="Lindberg D.R."/>
            <person name="Seaver E.C."/>
            <person name="Weisblat D.A."/>
            <person name="Putnam N.H."/>
            <person name="Grigoriev I.V."/>
            <person name="Rokhsar D.S."/>
        </authorList>
    </citation>
    <scope>NUCLEOTIDE SEQUENCE</scope>
    <source>
        <strain evidence="6">I ESC-2004</strain>
    </source>
</reference>
<evidence type="ECO:0000313" key="5">
    <source>
        <dbReference type="EnsemblMetazoa" id="CapteP206169"/>
    </source>
</evidence>
<dbReference type="InterPro" id="IPR036273">
    <property type="entry name" value="CRAL/TRIO_N_dom_sf"/>
</dbReference>
<evidence type="ECO:0008006" key="7">
    <source>
        <dbReference type="Google" id="ProtNLM"/>
    </source>
</evidence>
<dbReference type="EMBL" id="KB311442">
    <property type="protein sequence ID" value="ELT89258.1"/>
    <property type="molecule type" value="Genomic_DNA"/>
</dbReference>
<feature type="compositionally biased region" description="Polar residues" evidence="1">
    <location>
        <begin position="1"/>
        <end position="12"/>
    </location>
</feature>
<protein>
    <recommendedName>
        <fullName evidence="7">CRAL-TRIO domain-containing protein</fullName>
    </recommendedName>
</protein>
<dbReference type="AlphaFoldDB" id="R7T794"/>
<dbReference type="InterPro" id="IPR036598">
    <property type="entry name" value="GOLD_dom_sf"/>
</dbReference>
<dbReference type="Pfam" id="PF00650">
    <property type="entry name" value="CRAL_TRIO"/>
    <property type="match status" value="1"/>
</dbReference>
<dbReference type="CDD" id="cd00170">
    <property type="entry name" value="SEC14"/>
    <property type="match status" value="1"/>
</dbReference>
<feature type="domain" description="GOLD" evidence="3">
    <location>
        <begin position="328"/>
        <end position="451"/>
    </location>
</feature>
<dbReference type="InterPro" id="IPR009038">
    <property type="entry name" value="GOLD_dom"/>
</dbReference>
<sequence length="470" mass="53693">MTSTKSQRNGSVSGDPEELSEDHRESLRQTATLHFNVQLLCVLDVLTTAIRIMYGVTICIIYGLQPYFQPTRRDYLVWGAGNTCTYTCPQFRSQISDIVKAKHTDRYLLKWLKARKFDVKKAEDMYRKSMAWRAEVGADTILCDFSKPEVMRHFYPGGLFGEDREGRPVWIDPLGAADVRGILFSVKKSDVVRTMIYNLENLHKRFEEASIKHGRPIDQCLHIVDMTGFGSNLLWKPALDMYIDIVRMLEDNYPEILKKTYLVNAPKVFKAAYGIFKSFIDEGTAKKFVIADADWHSQVFQDVDPSQLPQFYGGTQCDPGGDQKCLSRLCYGGKVPDKFYKNKEDFFANEPSAKTETVGRSGKVIVRMEILSEASLLRWMFATESGTIFFSIHKELADSFGKETIVSRKEIECHRIPEDGHVLCMTPGTYCVVFENEGMFSSRKLTHAISVVEDDRVREYIADLDINEKL</sequence>
<evidence type="ECO:0000256" key="1">
    <source>
        <dbReference type="SAM" id="MobiDB-lite"/>
    </source>
</evidence>
<dbReference type="SUPFAM" id="SSF52087">
    <property type="entry name" value="CRAL/TRIO domain"/>
    <property type="match status" value="1"/>
</dbReference>
<reference evidence="5" key="3">
    <citation type="submission" date="2015-06" db="UniProtKB">
        <authorList>
            <consortium name="EnsemblMetazoa"/>
        </authorList>
    </citation>
    <scope>IDENTIFICATION</scope>
</reference>
<dbReference type="Pfam" id="PF03765">
    <property type="entry name" value="CRAL_TRIO_N"/>
    <property type="match status" value="1"/>
</dbReference>
<gene>
    <name evidence="4" type="ORF">CAPTEDRAFT_206169</name>
</gene>
<dbReference type="InterPro" id="IPR051064">
    <property type="entry name" value="SEC14/CRAL-TRIO_domain"/>
</dbReference>
<reference evidence="4 6" key="2">
    <citation type="journal article" date="2013" name="Nature">
        <title>Insights into bilaterian evolution from three spiralian genomes.</title>
        <authorList>
            <person name="Simakov O."/>
            <person name="Marletaz F."/>
            <person name="Cho S.J."/>
            <person name="Edsinger-Gonzales E."/>
            <person name="Havlak P."/>
            <person name="Hellsten U."/>
            <person name="Kuo D.H."/>
            <person name="Larsson T."/>
            <person name="Lv J."/>
            <person name="Arendt D."/>
            <person name="Savage R."/>
            <person name="Osoegawa K."/>
            <person name="de Jong P."/>
            <person name="Grimwood J."/>
            <person name="Chapman J.A."/>
            <person name="Shapiro H."/>
            <person name="Aerts A."/>
            <person name="Otillar R.P."/>
            <person name="Terry A.Y."/>
            <person name="Boore J.L."/>
            <person name="Grigoriev I.V."/>
            <person name="Lindberg D.R."/>
            <person name="Seaver E.C."/>
            <person name="Weisblat D.A."/>
            <person name="Putnam N.H."/>
            <person name="Rokhsar D.S."/>
        </authorList>
    </citation>
    <scope>NUCLEOTIDE SEQUENCE</scope>
    <source>
        <strain evidence="4 6">I ESC-2004</strain>
    </source>
</reference>
<dbReference type="HOGENOM" id="CLU_014001_2_1_1"/>
<dbReference type="SUPFAM" id="SSF101576">
    <property type="entry name" value="Supernatant protein factor (SPF), C-terminal domain"/>
    <property type="match status" value="1"/>
</dbReference>
<dbReference type="Gene3D" id="3.40.525.10">
    <property type="entry name" value="CRAL-TRIO lipid binding domain"/>
    <property type="match status" value="1"/>
</dbReference>
<proteinExistence type="predicted"/>
<organism evidence="4">
    <name type="scientific">Capitella teleta</name>
    <name type="common">Polychaete worm</name>
    <dbReference type="NCBI Taxonomy" id="283909"/>
    <lineage>
        <taxon>Eukaryota</taxon>
        <taxon>Metazoa</taxon>
        <taxon>Spiralia</taxon>
        <taxon>Lophotrochozoa</taxon>
        <taxon>Annelida</taxon>
        <taxon>Polychaeta</taxon>
        <taxon>Sedentaria</taxon>
        <taxon>Scolecida</taxon>
        <taxon>Capitellidae</taxon>
        <taxon>Capitella</taxon>
    </lineage>
</organism>
<dbReference type="EMBL" id="AMQN01014943">
    <property type="status" value="NOT_ANNOTATED_CDS"/>
    <property type="molecule type" value="Genomic_DNA"/>
</dbReference>
<dbReference type="SMART" id="SM01100">
    <property type="entry name" value="CRAL_TRIO_N"/>
    <property type="match status" value="1"/>
</dbReference>
<dbReference type="InterPro" id="IPR001251">
    <property type="entry name" value="CRAL-TRIO_dom"/>
</dbReference>
<evidence type="ECO:0000313" key="4">
    <source>
        <dbReference type="EMBL" id="ELT89258.1"/>
    </source>
</evidence>
<dbReference type="InterPro" id="IPR011074">
    <property type="entry name" value="CRAL/TRIO_N_dom"/>
</dbReference>
<accession>R7T794</accession>